<proteinExistence type="predicted"/>
<dbReference type="EMBL" id="JABSTQ010003586">
    <property type="protein sequence ID" value="KAG0443314.1"/>
    <property type="molecule type" value="Genomic_DNA"/>
</dbReference>
<evidence type="ECO:0000313" key="1">
    <source>
        <dbReference type="EMBL" id="KAG0443314.1"/>
    </source>
</evidence>
<organism evidence="1 2">
    <name type="scientific">Ixodes persulcatus</name>
    <name type="common">Taiga tick</name>
    <dbReference type="NCBI Taxonomy" id="34615"/>
    <lineage>
        <taxon>Eukaryota</taxon>
        <taxon>Metazoa</taxon>
        <taxon>Ecdysozoa</taxon>
        <taxon>Arthropoda</taxon>
        <taxon>Chelicerata</taxon>
        <taxon>Arachnida</taxon>
        <taxon>Acari</taxon>
        <taxon>Parasitiformes</taxon>
        <taxon>Ixodida</taxon>
        <taxon>Ixodoidea</taxon>
        <taxon>Ixodidae</taxon>
        <taxon>Ixodinae</taxon>
        <taxon>Ixodes</taxon>
    </lineage>
</organism>
<keyword evidence="2" id="KW-1185">Reference proteome</keyword>
<protein>
    <submittedName>
        <fullName evidence="1">Uncharacterized protein</fullName>
    </submittedName>
</protein>
<comment type="caution">
    <text evidence="1">The sequence shown here is derived from an EMBL/GenBank/DDBJ whole genome shotgun (WGS) entry which is preliminary data.</text>
</comment>
<name>A0AC60QWD4_IXOPE</name>
<evidence type="ECO:0000313" key="2">
    <source>
        <dbReference type="Proteomes" id="UP000805193"/>
    </source>
</evidence>
<feature type="non-terminal residue" evidence="1">
    <location>
        <position position="1"/>
    </location>
</feature>
<gene>
    <name evidence="1" type="ORF">HPB47_015054</name>
</gene>
<sequence length="147" mass="15981">QTAQFCTELAREKAFKSYHDSVSEDIETFYSDVQSKYLHAREKYEEGKKKQKIYKTVAIAFGTVTVIGVISVATAGPAGVVLIVTSSGLVVSGFTSLGTGLKAYCLKRKNKKDSTNSARHLAADLEEEDEQSFAGECDADDTTGLIR</sequence>
<accession>A0AC60QWD4</accession>
<reference evidence="1 2" key="1">
    <citation type="journal article" date="2020" name="Cell">
        <title>Large-Scale Comparative Analyses of Tick Genomes Elucidate Their Genetic Diversity and Vector Capacities.</title>
        <authorList>
            <consortium name="Tick Genome and Microbiome Consortium (TIGMIC)"/>
            <person name="Jia N."/>
            <person name="Wang J."/>
            <person name="Shi W."/>
            <person name="Du L."/>
            <person name="Sun Y."/>
            <person name="Zhan W."/>
            <person name="Jiang J.F."/>
            <person name="Wang Q."/>
            <person name="Zhang B."/>
            <person name="Ji P."/>
            <person name="Bell-Sakyi L."/>
            <person name="Cui X.M."/>
            <person name="Yuan T.T."/>
            <person name="Jiang B.G."/>
            <person name="Yang W.F."/>
            <person name="Lam T.T."/>
            <person name="Chang Q.C."/>
            <person name="Ding S.J."/>
            <person name="Wang X.J."/>
            <person name="Zhu J.G."/>
            <person name="Ruan X.D."/>
            <person name="Zhao L."/>
            <person name="Wei J.T."/>
            <person name="Ye R.Z."/>
            <person name="Que T.C."/>
            <person name="Du C.H."/>
            <person name="Zhou Y.H."/>
            <person name="Cheng J.X."/>
            <person name="Dai P.F."/>
            <person name="Guo W.B."/>
            <person name="Han X.H."/>
            <person name="Huang E.J."/>
            <person name="Li L.F."/>
            <person name="Wei W."/>
            <person name="Gao Y.C."/>
            <person name="Liu J.Z."/>
            <person name="Shao H.Z."/>
            <person name="Wang X."/>
            <person name="Wang C.C."/>
            <person name="Yang T.C."/>
            <person name="Huo Q.B."/>
            <person name="Li W."/>
            <person name="Chen H.Y."/>
            <person name="Chen S.E."/>
            <person name="Zhou L.G."/>
            <person name="Ni X.B."/>
            <person name="Tian J.H."/>
            <person name="Sheng Y."/>
            <person name="Liu T."/>
            <person name="Pan Y.S."/>
            <person name="Xia L.Y."/>
            <person name="Li J."/>
            <person name="Zhao F."/>
            <person name="Cao W.C."/>
        </authorList>
    </citation>
    <scope>NUCLEOTIDE SEQUENCE [LARGE SCALE GENOMIC DNA]</scope>
    <source>
        <strain evidence="1">Iper-2018</strain>
    </source>
</reference>
<dbReference type="Proteomes" id="UP000805193">
    <property type="component" value="Unassembled WGS sequence"/>
</dbReference>